<dbReference type="PANTHER" id="PTHR38406:SF1">
    <property type="entry name" value="TRANSCRIPTIONAL REPRESSOR OPI1"/>
    <property type="match status" value="1"/>
</dbReference>
<organism evidence="2 3">
    <name type="scientific">Coprinopsis marcescibilis</name>
    <name type="common">Agaric fungus</name>
    <name type="synonym">Psathyrella marcescibilis</name>
    <dbReference type="NCBI Taxonomy" id="230819"/>
    <lineage>
        <taxon>Eukaryota</taxon>
        <taxon>Fungi</taxon>
        <taxon>Dikarya</taxon>
        <taxon>Basidiomycota</taxon>
        <taxon>Agaricomycotina</taxon>
        <taxon>Agaricomycetes</taxon>
        <taxon>Agaricomycetidae</taxon>
        <taxon>Agaricales</taxon>
        <taxon>Agaricineae</taxon>
        <taxon>Psathyrellaceae</taxon>
        <taxon>Coprinopsis</taxon>
    </lineage>
</organism>
<feature type="region of interest" description="Disordered" evidence="1">
    <location>
        <begin position="32"/>
        <end position="75"/>
    </location>
</feature>
<dbReference type="AlphaFoldDB" id="A0A5C3KTY9"/>
<feature type="compositionally biased region" description="Low complexity" evidence="1">
    <location>
        <begin position="43"/>
        <end position="62"/>
    </location>
</feature>
<feature type="region of interest" description="Disordered" evidence="1">
    <location>
        <begin position="151"/>
        <end position="252"/>
    </location>
</feature>
<dbReference type="GO" id="GO:0030968">
    <property type="term" value="P:endoplasmic reticulum unfolded protein response"/>
    <property type="evidence" value="ECO:0007669"/>
    <property type="project" value="TreeGrafter"/>
</dbReference>
<dbReference type="EMBL" id="ML210207">
    <property type="protein sequence ID" value="TFK24071.1"/>
    <property type="molecule type" value="Genomic_DNA"/>
</dbReference>
<feature type="region of interest" description="Disordered" evidence="1">
    <location>
        <begin position="392"/>
        <end position="471"/>
    </location>
</feature>
<feature type="compositionally biased region" description="Polar residues" evidence="1">
    <location>
        <begin position="63"/>
        <end position="75"/>
    </location>
</feature>
<dbReference type="GO" id="GO:0005783">
    <property type="term" value="C:endoplasmic reticulum"/>
    <property type="evidence" value="ECO:0007669"/>
    <property type="project" value="TreeGrafter"/>
</dbReference>
<feature type="region of interest" description="Disordered" evidence="1">
    <location>
        <begin position="632"/>
        <end position="693"/>
    </location>
</feature>
<dbReference type="GO" id="GO:0005634">
    <property type="term" value="C:nucleus"/>
    <property type="evidence" value="ECO:0007669"/>
    <property type="project" value="TreeGrafter"/>
</dbReference>
<feature type="compositionally biased region" description="Basic residues" evidence="1">
    <location>
        <begin position="426"/>
        <end position="436"/>
    </location>
</feature>
<protein>
    <submittedName>
        <fullName evidence="2">Opi1-domain-containing protein</fullName>
    </submittedName>
</protein>
<keyword evidence="3" id="KW-1185">Reference proteome</keyword>
<proteinExistence type="predicted"/>
<dbReference type="STRING" id="230819.A0A5C3KTY9"/>
<evidence type="ECO:0000256" key="1">
    <source>
        <dbReference type="SAM" id="MobiDB-lite"/>
    </source>
</evidence>
<accession>A0A5C3KTY9</accession>
<evidence type="ECO:0000313" key="2">
    <source>
        <dbReference type="EMBL" id="TFK24071.1"/>
    </source>
</evidence>
<name>A0A5C3KTY9_COPMA</name>
<dbReference type="GO" id="GO:0008654">
    <property type="term" value="P:phospholipid biosynthetic process"/>
    <property type="evidence" value="ECO:0007669"/>
    <property type="project" value="TreeGrafter"/>
</dbReference>
<evidence type="ECO:0000313" key="3">
    <source>
        <dbReference type="Proteomes" id="UP000307440"/>
    </source>
</evidence>
<feature type="compositionally biased region" description="Basic and acidic residues" evidence="1">
    <location>
        <begin position="661"/>
        <end position="671"/>
    </location>
</feature>
<dbReference type="OrthoDB" id="2441642at2759"/>
<feature type="compositionally biased region" description="Acidic residues" evidence="1">
    <location>
        <begin position="544"/>
        <end position="553"/>
    </location>
</feature>
<feature type="compositionally biased region" description="Low complexity" evidence="1">
    <location>
        <begin position="189"/>
        <end position="199"/>
    </location>
</feature>
<sequence length="693" mass="73716">MDKVNSPLQKLDDQEESVRIAVRALDDMRNRSIRAESSRLAIPSSSEPSASASAMYSPAHSPTSPKTRNSSTDPAVTSAAFVSRMTSLPLLGSALRVYEHGKASSRVVKYGAEMVESSVKTLSRPVIDRLPMNVNQLDEFACRQLDRLDRYRRPSSGEASTSNLSTGSSYTERGRSGSKALEGSALDDSPSVGRSPSRSSETEARSRRRWREGGERATNAIARPPNTTITQTGDPPPESDTEPPNDQQVAQRSRWQAVLLEAGGLSAALSEDSMRRLKYCLHWLQTDAGCPVIPQYATAHIDAQILILREFAASMQEYPPDAPPHARRPNPISEEHLRKLAEVRRDVVQTVRQVVDVVSKYTGGALPEPARSTVRGFILKLPQRWASKAGVGSAGAGSAALATGSGSQSGERESVAAAAGSGSGVAHRRNGRRAAHRERGAGAEGSAGLRSGQSSRAASPSSPRVPRGLALTPLQTDGAAPQQQISHNAAMLAAQRILSLATESLDMMRGVTGVVKDSLDKAEAWVSRLRAVGINRGAQQGGEEAGDGGETDFESGYPLGSEYRHHRRNSSSISEDFPSPFFSGSSSTAWNSSIPSTPGGPYTPSSYPANVNSPGSVLPILPLSQMSLSSRYSTPKSVNAELPEEAGEPEGLKGGNGEAMRGMEKSGEVGDVKVVGVDAEVDEDGQRMDVDDR</sequence>
<dbReference type="Pfam" id="PF08618">
    <property type="entry name" value="Opi1"/>
    <property type="match status" value="1"/>
</dbReference>
<dbReference type="GO" id="GO:0003714">
    <property type="term" value="F:transcription corepressor activity"/>
    <property type="evidence" value="ECO:0007669"/>
    <property type="project" value="InterPro"/>
</dbReference>
<dbReference type="GO" id="GO:0006357">
    <property type="term" value="P:regulation of transcription by RNA polymerase II"/>
    <property type="evidence" value="ECO:0007669"/>
    <property type="project" value="TreeGrafter"/>
</dbReference>
<feature type="compositionally biased region" description="Polar residues" evidence="1">
    <location>
        <begin position="157"/>
        <end position="171"/>
    </location>
</feature>
<feature type="region of interest" description="Disordered" evidence="1">
    <location>
        <begin position="537"/>
        <end position="574"/>
    </location>
</feature>
<dbReference type="Proteomes" id="UP000307440">
    <property type="component" value="Unassembled WGS sequence"/>
</dbReference>
<gene>
    <name evidence="2" type="ORF">FA15DRAFT_742993</name>
</gene>
<dbReference type="InterPro" id="IPR013927">
    <property type="entry name" value="TF_Opi1_Ccg-8"/>
</dbReference>
<feature type="compositionally biased region" description="Basic and acidic residues" evidence="1">
    <location>
        <begin position="684"/>
        <end position="693"/>
    </location>
</feature>
<dbReference type="PANTHER" id="PTHR38406">
    <property type="entry name" value="TRANSCRIPTIONAL REPRESSOR OPI1"/>
    <property type="match status" value="1"/>
</dbReference>
<feature type="compositionally biased region" description="Basic and acidic residues" evidence="1">
    <location>
        <begin position="200"/>
        <end position="215"/>
    </location>
</feature>
<feature type="compositionally biased region" description="Low complexity" evidence="1">
    <location>
        <begin position="444"/>
        <end position="464"/>
    </location>
</feature>
<feature type="compositionally biased region" description="Low complexity" evidence="1">
    <location>
        <begin position="392"/>
        <end position="420"/>
    </location>
</feature>
<reference evidence="2 3" key="1">
    <citation type="journal article" date="2019" name="Nat. Ecol. Evol.">
        <title>Megaphylogeny resolves global patterns of mushroom evolution.</title>
        <authorList>
            <person name="Varga T."/>
            <person name="Krizsan K."/>
            <person name="Foldi C."/>
            <person name="Dima B."/>
            <person name="Sanchez-Garcia M."/>
            <person name="Sanchez-Ramirez S."/>
            <person name="Szollosi G.J."/>
            <person name="Szarkandi J.G."/>
            <person name="Papp V."/>
            <person name="Albert L."/>
            <person name="Andreopoulos W."/>
            <person name="Angelini C."/>
            <person name="Antonin V."/>
            <person name="Barry K.W."/>
            <person name="Bougher N.L."/>
            <person name="Buchanan P."/>
            <person name="Buyck B."/>
            <person name="Bense V."/>
            <person name="Catcheside P."/>
            <person name="Chovatia M."/>
            <person name="Cooper J."/>
            <person name="Damon W."/>
            <person name="Desjardin D."/>
            <person name="Finy P."/>
            <person name="Geml J."/>
            <person name="Haridas S."/>
            <person name="Hughes K."/>
            <person name="Justo A."/>
            <person name="Karasinski D."/>
            <person name="Kautmanova I."/>
            <person name="Kiss B."/>
            <person name="Kocsube S."/>
            <person name="Kotiranta H."/>
            <person name="LaButti K.M."/>
            <person name="Lechner B.E."/>
            <person name="Liimatainen K."/>
            <person name="Lipzen A."/>
            <person name="Lukacs Z."/>
            <person name="Mihaltcheva S."/>
            <person name="Morgado L.N."/>
            <person name="Niskanen T."/>
            <person name="Noordeloos M.E."/>
            <person name="Ohm R.A."/>
            <person name="Ortiz-Santana B."/>
            <person name="Ovrebo C."/>
            <person name="Racz N."/>
            <person name="Riley R."/>
            <person name="Savchenko A."/>
            <person name="Shiryaev A."/>
            <person name="Soop K."/>
            <person name="Spirin V."/>
            <person name="Szebenyi C."/>
            <person name="Tomsovsky M."/>
            <person name="Tulloss R.E."/>
            <person name="Uehling J."/>
            <person name="Grigoriev I.V."/>
            <person name="Vagvolgyi C."/>
            <person name="Papp T."/>
            <person name="Martin F.M."/>
            <person name="Miettinen O."/>
            <person name="Hibbett D.S."/>
            <person name="Nagy L.G."/>
        </authorList>
    </citation>
    <scope>NUCLEOTIDE SEQUENCE [LARGE SCALE GENOMIC DNA]</scope>
    <source>
        <strain evidence="2 3">CBS 121175</strain>
    </source>
</reference>